<dbReference type="Gramene" id="KCW69928">
    <property type="protein sequence ID" value="KCW69928"/>
    <property type="gene ID" value="EUGRSUZ_F03252"/>
</dbReference>
<name>A0A059BUP4_EUCGR</name>
<reference evidence="1" key="1">
    <citation type="submission" date="2013-07" db="EMBL/GenBank/DDBJ databases">
        <title>The genome of Eucalyptus grandis.</title>
        <authorList>
            <person name="Schmutz J."/>
            <person name="Hayes R."/>
            <person name="Myburg A."/>
            <person name="Tuskan G."/>
            <person name="Grattapaglia D."/>
            <person name="Rokhsar D.S."/>
        </authorList>
    </citation>
    <scope>NUCLEOTIDE SEQUENCE</scope>
    <source>
        <tissue evidence="1">Leaf extractions</tissue>
    </source>
</reference>
<evidence type="ECO:0000313" key="1">
    <source>
        <dbReference type="EMBL" id="KCW69928.1"/>
    </source>
</evidence>
<sequence length="85" mass="10018">MLQKNQISYTNCTRTWQDHDIQTELFSNSDLPYTLGKGSSFKSSQKLKALPSIYPILWNSTTLEQPILADKYKRRFMDKWITQTQ</sequence>
<gene>
    <name evidence="1" type="ORF">EUGRSUZ_F03252</name>
</gene>
<dbReference type="EMBL" id="KK198758">
    <property type="protein sequence ID" value="KCW69928.1"/>
    <property type="molecule type" value="Genomic_DNA"/>
</dbReference>
<dbReference type="AlphaFoldDB" id="A0A059BUP4"/>
<protein>
    <submittedName>
        <fullName evidence="1">Uncharacterized protein</fullName>
    </submittedName>
</protein>
<organism evidence="1">
    <name type="scientific">Eucalyptus grandis</name>
    <name type="common">Flooded gum</name>
    <dbReference type="NCBI Taxonomy" id="71139"/>
    <lineage>
        <taxon>Eukaryota</taxon>
        <taxon>Viridiplantae</taxon>
        <taxon>Streptophyta</taxon>
        <taxon>Embryophyta</taxon>
        <taxon>Tracheophyta</taxon>
        <taxon>Spermatophyta</taxon>
        <taxon>Magnoliopsida</taxon>
        <taxon>eudicotyledons</taxon>
        <taxon>Gunneridae</taxon>
        <taxon>Pentapetalae</taxon>
        <taxon>rosids</taxon>
        <taxon>malvids</taxon>
        <taxon>Myrtales</taxon>
        <taxon>Myrtaceae</taxon>
        <taxon>Myrtoideae</taxon>
        <taxon>Eucalypteae</taxon>
        <taxon>Eucalyptus</taxon>
    </lineage>
</organism>
<dbReference type="InParanoid" id="A0A059BUP4"/>
<accession>A0A059BUP4</accession>
<proteinExistence type="predicted"/>